<keyword evidence="5" id="KW-0804">Transcription</keyword>
<evidence type="ECO:0000259" key="7">
    <source>
        <dbReference type="Pfam" id="PF08281"/>
    </source>
</evidence>
<evidence type="ECO:0000259" key="6">
    <source>
        <dbReference type="Pfam" id="PF04542"/>
    </source>
</evidence>
<dbReference type="SUPFAM" id="SSF88946">
    <property type="entry name" value="Sigma2 domain of RNA polymerase sigma factors"/>
    <property type="match status" value="1"/>
</dbReference>
<dbReference type="PANTHER" id="PTHR43133">
    <property type="entry name" value="RNA POLYMERASE ECF-TYPE SIGMA FACTO"/>
    <property type="match status" value="1"/>
</dbReference>
<dbReference type="Pfam" id="PF04542">
    <property type="entry name" value="Sigma70_r2"/>
    <property type="match status" value="1"/>
</dbReference>
<dbReference type="AlphaFoldDB" id="A0A937FUK4"/>
<dbReference type="NCBIfam" id="TIGR02937">
    <property type="entry name" value="sigma70-ECF"/>
    <property type="match status" value="1"/>
</dbReference>
<evidence type="ECO:0000313" key="8">
    <source>
        <dbReference type="EMBL" id="MBL6445207.1"/>
    </source>
</evidence>
<dbReference type="InterPro" id="IPR013249">
    <property type="entry name" value="RNA_pol_sigma70_r4_t2"/>
</dbReference>
<dbReference type="RefSeq" id="WP_202854747.1">
    <property type="nucleotide sequence ID" value="NZ_JAEUGD010000004.1"/>
</dbReference>
<gene>
    <name evidence="8" type="ORF">JMN32_02735</name>
</gene>
<dbReference type="CDD" id="cd06171">
    <property type="entry name" value="Sigma70_r4"/>
    <property type="match status" value="1"/>
</dbReference>
<name>A0A937FUK4_9BACT</name>
<keyword evidence="2" id="KW-0805">Transcription regulation</keyword>
<comment type="caution">
    <text evidence="8">The sequence shown here is derived from an EMBL/GenBank/DDBJ whole genome shotgun (WGS) entry which is preliminary data.</text>
</comment>
<dbReference type="InterPro" id="IPR013325">
    <property type="entry name" value="RNA_pol_sigma_r2"/>
</dbReference>
<dbReference type="Proteomes" id="UP000614216">
    <property type="component" value="Unassembled WGS sequence"/>
</dbReference>
<dbReference type="InterPro" id="IPR014284">
    <property type="entry name" value="RNA_pol_sigma-70_dom"/>
</dbReference>
<sequence length="172" mass="20131">MSLEQFKTRVLPVKDKLYRFALRFLKDEDDARDVVQEVLIKVWNKRDGMNQLENMEAWCMRITRNVSLDRLKSKHSKYTDPMREGFDVSGGENETPYRAAEMSDMMKNIGSFIEALPEKQRQVIQLRDVEGYSYKEISDILEIDMNQVKVNLFRARKAVKESLLNINAYGLG</sequence>
<evidence type="ECO:0000256" key="3">
    <source>
        <dbReference type="ARBA" id="ARBA00023082"/>
    </source>
</evidence>
<dbReference type="PANTHER" id="PTHR43133:SF8">
    <property type="entry name" value="RNA POLYMERASE SIGMA FACTOR HI_1459-RELATED"/>
    <property type="match status" value="1"/>
</dbReference>
<dbReference type="SUPFAM" id="SSF88659">
    <property type="entry name" value="Sigma3 and sigma4 domains of RNA polymerase sigma factors"/>
    <property type="match status" value="1"/>
</dbReference>
<dbReference type="InterPro" id="IPR007627">
    <property type="entry name" value="RNA_pol_sigma70_r2"/>
</dbReference>
<evidence type="ECO:0000313" key="9">
    <source>
        <dbReference type="Proteomes" id="UP000614216"/>
    </source>
</evidence>
<proteinExistence type="inferred from homology"/>
<accession>A0A937FUK4</accession>
<dbReference type="GO" id="GO:0003677">
    <property type="term" value="F:DNA binding"/>
    <property type="evidence" value="ECO:0007669"/>
    <property type="project" value="UniProtKB-KW"/>
</dbReference>
<evidence type="ECO:0000256" key="2">
    <source>
        <dbReference type="ARBA" id="ARBA00023015"/>
    </source>
</evidence>
<dbReference type="InterPro" id="IPR039425">
    <property type="entry name" value="RNA_pol_sigma-70-like"/>
</dbReference>
<dbReference type="InterPro" id="IPR036388">
    <property type="entry name" value="WH-like_DNA-bd_sf"/>
</dbReference>
<dbReference type="GO" id="GO:0006352">
    <property type="term" value="P:DNA-templated transcription initiation"/>
    <property type="evidence" value="ECO:0007669"/>
    <property type="project" value="InterPro"/>
</dbReference>
<dbReference type="GO" id="GO:0016987">
    <property type="term" value="F:sigma factor activity"/>
    <property type="evidence" value="ECO:0007669"/>
    <property type="project" value="UniProtKB-KW"/>
</dbReference>
<keyword evidence="3" id="KW-0731">Sigma factor</keyword>
<feature type="domain" description="RNA polymerase sigma-70 region 2" evidence="6">
    <location>
        <begin position="14"/>
        <end position="74"/>
    </location>
</feature>
<keyword evidence="9" id="KW-1185">Reference proteome</keyword>
<dbReference type="EMBL" id="JAEUGD010000004">
    <property type="protein sequence ID" value="MBL6445207.1"/>
    <property type="molecule type" value="Genomic_DNA"/>
</dbReference>
<dbReference type="Gene3D" id="1.10.1740.10">
    <property type="match status" value="1"/>
</dbReference>
<evidence type="ECO:0000256" key="1">
    <source>
        <dbReference type="ARBA" id="ARBA00010641"/>
    </source>
</evidence>
<dbReference type="Gene3D" id="1.10.10.10">
    <property type="entry name" value="Winged helix-like DNA-binding domain superfamily/Winged helix DNA-binding domain"/>
    <property type="match status" value="1"/>
</dbReference>
<reference evidence="8" key="1">
    <citation type="submission" date="2021-01" db="EMBL/GenBank/DDBJ databases">
        <title>Fulvivirga kasyanovii gen. nov., sp nov., a novel member of the phylum Bacteroidetes isolated from seawater in a mussel farm.</title>
        <authorList>
            <person name="Zhao L.-H."/>
            <person name="Wang Z.-J."/>
        </authorList>
    </citation>
    <scope>NUCLEOTIDE SEQUENCE</scope>
    <source>
        <strain evidence="8">29W222</strain>
    </source>
</reference>
<keyword evidence="4" id="KW-0238">DNA-binding</keyword>
<feature type="domain" description="RNA polymerase sigma factor 70 region 4 type 2" evidence="7">
    <location>
        <begin position="109"/>
        <end position="158"/>
    </location>
</feature>
<evidence type="ECO:0000256" key="5">
    <source>
        <dbReference type="ARBA" id="ARBA00023163"/>
    </source>
</evidence>
<protein>
    <submittedName>
        <fullName evidence="8">Sigma-70 family RNA polymerase sigma factor</fullName>
    </submittedName>
</protein>
<comment type="similarity">
    <text evidence="1">Belongs to the sigma-70 factor family. ECF subfamily.</text>
</comment>
<evidence type="ECO:0000256" key="4">
    <source>
        <dbReference type="ARBA" id="ARBA00023125"/>
    </source>
</evidence>
<dbReference type="Pfam" id="PF08281">
    <property type="entry name" value="Sigma70_r4_2"/>
    <property type="match status" value="1"/>
</dbReference>
<dbReference type="InterPro" id="IPR013324">
    <property type="entry name" value="RNA_pol_sigma_r3/r4-like"/>
</dbReference>
<organism evidence="8 9">
    <name type="scientific">Fulvivirga marina</name>
    <dbReference type="NCBI Taxonomy" id="2494733"/>
    <lineage>
        <taxon>Bacteria</taxon>
        <taxon>Pseudomonadati</taxon>
        <taxon>Bacteroidota</taxon>
        <taxon>Cytophagia</taxon>
        <taxon>Cytophagales</taxon>
        <taxon>Fulvivirgaceae</taxon>
        <taxon>Fulvivirga</taxon>
    </lineage>
</organism>